<organism evidence="2 3">
    <name type="scientific">Acaulospora morrowiae</name>
    <dbReference type="NCBI Taxonomy" id="94023"/>
    <lineage>
        <taxon>Eukaryota</taxon>
        <taxon>Fungi</taxon>
        <taxon>Fungi incertae sedis</taxon>
        <taxon>Mucoromycota</taxon>
        <taxon>Glomeromycotina</taxon>
        <taxon>Glomeromycetes</taxon>
        <taxon>Diversisporales</taxon>
        <taxon>Acaulosporaceae</taxon>
        <taxon>Acaulospora</taxon>
    </lineage>
</organism>
<dbReference type="Proteomes" id="UP000789342">
    <property type="component" value="Unassembled WGS sequence"/>
</dbReference>
<comment type="caution">
    <text evidence="2">The sequence shown here is derived from an EMBL/GenBank/DDBJ whole genome shotgun (WGS) entry which is preliminary data.</text>
</comment>
<proteinExistence type="predicted"/>
<feature type="non-terminal residue" evidence="2">
    <location>
        <position position="1"/>
    </location>
</feature>
<protein>
    <submittedName>
        <fullName evidence="2">13_t:CDS:1</fullName>
    </submittedName>
</protein>
<feature type="region of interest" description="Disordered" evidence="1">
    <location>
        <begin position="156"/>
        <end position="180"/>
    </location>
</feature>
<sequence length="180" mass="20953">ATVNIWKIFCNSGVPFKYNHMQYLSHATHEEVLGPLFKGFLPKLFKMESTTTYYLSVEDPNNQEANDQNAEGQHEETSVNITLPIDCNYTTSKSDHKILESDDQNDELIMWFEVLSNLNDHLMISNDGKLATNEFKQYLRAFMDKIDVSQFKNNKRRPFDLSDHQSKKKQRNNILISNSK</sequence>
<evidence type="ECO:0000313" key="2">
    <source>
        <dbReference type="EMBL" id="CAG8597589.1"/>
    </source>
</evidence>
<gene>
    <name evidence="2" type="ORF">AMORRO_LOCUS7636</name>
</gene>
<dbReference type="AlphaFoldDB" id="A0A9N9CDM2"/>
<name>A0A9N9CDM2_9GLOM</name>
<reference evidence="2" key="1">
    <citation type="submission" date="2021-06" db="EMBL/GenBank/DDBJ databases">
        <authorList>
            <person name="Kallberg Y."/>
            <person name="Tangrot J."/>
            <person name="Rosling A."/>
        </authorList>
    </citation>
    <scope>NUCLEOTIDE SEQUENCE</scope>
    <source>
        <strain evidence="2">CL551</strain>
    </source>
</reference>
<evidence type="ECO:0000313" key="3">
    <source>
        <dbReference type="Proteomes" id="UP000789342"/>
    </source>
</evidence>
<dbReference type="EMBL" id="CAJVPV010005888">
    <property type="protein sequence ID" value="CAG8597589.1"/>
    <property type="molecule type" value="Genomic_DNA"/>
</dbReference>
<keyword evidence="3" id="KW-1185">Reference proteome</keyword>
<evidence type="ECO:0000256" key="1">
    <source>
        <dbReference type="SAM" id="MobiDB-lite"/>
    </source>
</evidence>
<accession>A0A9N9CDM2</accession>